<dbReference type="Gene3D" id="3.40.50.150">
    <property type="entry name" value="Vaccinia Virus protein VP39"/>
    <property type="match status" value="1"/>
</dbReference>
<feature type="compositionally biased region" description="Pro residues" evidence="3">
    <location>
        <begin position="43"/>
        <end position="58"/>
    </location>
</feature>
<proteinExistence type="predicted"/>
<accession>A0ABQ3ZUK3</accession>
<evidence type="ECO:0000313" key="6">
    <source>
        <dbReference type="Proteomes" id="UP000603200"/>
    </source>
</evidence>
<gene>
    <name evidence="5" type="ORF">Ahu01nite_053870</name>
</gene>
<evidence type="ECO:0000313" key="5">
    <source>
        <dbReference type="EMBL" id="GIE22285.1"/>
    </source>
</evidence>
<organism evidence="5 6">
    <name type="scientific">Winogradskya humida</name>
    <dbReference type="NCBI Taxonomy" id="113566"/>
    <lineage>
        <taxon>Bacteria</taxon>
        <taxon>Bacillati</taxon>
        <taxon>Actinomycetota</taxon>
        <taxon>Actinomycetes</taxon>
        <taxon>Micromonosporales</taxon>
        <taxon>Micromonosporaceae</taxon>
        <taxon>Winogradskya</taxon>
    </lineage>
</organism>
<dbReference type="CDD" id="cd02440">
    <property type="entry name" value="AdoMet_MTases"/>
    <property type="match status" value="1"/>
</dbReference>
<dbReference type="Proteomes" id="UP000603200">
    <property type="component" value="Unassembled WGS sequence"/>
</dbReference>
<feature type="region of interest" description="Disordered" evidence="3">
    <location>
        <begin position="250"/>
        <end position="309"/>
    </location>
</feature>
<keyword evidence="2" id="KW-0808">Transferase</keyword>
<evidence type="ECO:0000256" key="3">
    <source>
        <dbReference type="SAM" id="MobiDB-lite"/>
    </source>
</evidence>
<evidence type="ECO:0000256" key="2">
    <source>
        <dbReference type="ARBA" id="ARBA00022679"/>
    </source>
</evidence>
<dbReference type="InterPro" id="IPR041698">
    <property type="entry name" value="Methyltransf_25"/>
</dbReference>
<feature type="compositionally biased region" description="Low complexity" evidence="3">
    <location>
        <begin position="382"/>
        <end position="400"/>
    </location>
</feature>
<feature type="region of interest" description="Disordered" evidence="3">
    <location>
        <begin position="378"/>
        <end position="407"/>
    </location>
</feature>
<reference evidence="5 6" key="1">
    <citation type="submission" date="2021-01" db="EMBL/GenBank/DDBJ databases">
        <title>Whole genome shotgun sequence of Actinoplanes humidus NBRC 14915.</title>
        <authorList>
            <person name="Komaki H."/>
            <person name="Tamura T."/>
        </authorList>
    </citation>
    <scope>NUCLEOTIDE SEQUENCE [LARGE SCALE GENOMIC DNA]</scope>
    <source>
        <strain evidence="5 6">NBRC 14915</strain>
    </source>
</reference>
<feature type="compositionally biased region" description="Pro residues" evidence="3">
    <location>
        <begin position="261"/>
        <end position="295"/>
    </location>
</feature>
<dbReference type="EMBL" id="BOMN01000070">
    <property type="protein sequence ID" value="GIE22285.1"/>
    <property type="molecule type" value="Genomic_DNA"/>
</dbReference>
<comment type="caution">
    <text evidence="5">The sequence shown here is derived from an EMBL/GenBank/DDBJ whole genome shotgun (WGS) entry which is preliminary data.</text>
</comment>
<keyword evidence="1" id="KW-0489">Methyltransferase</keyword>
<feature type="compositionally biased region" description="Low complexity" evidence="3">
    <location>
        <begin position="59"/>
        <end position="68"/>
    </location>
</feature>
<dbReference type="PANTHER" id="PTHR44942">
    <property type="entry name" value="METHYLTRANSF_11 DOMAIN-CONTAINING PROTEIN"/>
    <property type="match status" value="1"/>
</dbReference>
<name>A0ABQ3ZUK3_9ACTN</name>
<feature type="region of interest" description="Disordered" evidence="3">
    <location>
        <begin position="25"/>
        <end position="68"/>
    </location>
</feature>
<sequence length="407" mass="43548">MAPGRGCHGHPFKYASPPHRVHHATTCHQASAATPGLTCRPGLTPPSPGPPRPGPPRPGLASAAPAWAAREAPISPRSLLSPEMDERTLQTRVTMRGMSDRALSFGASAEAYERFRPGYPPELIGLVTAYAGSPIRTALEIGAGTGKATRLFAAHGIAVTATDPDAAMLAELRRHVPAGVTTHRAAFEDLRLRGKYQLVFAAAALHWTDPVRRWPRMAGLLEPGGVFTAFGAPLHLADPALENAVRDARTPFLPSDDIPTPSGPAPAPAPSPSHPAPAPSGPAPSPSGPAAPSPPDRAMQWPGPELEHSPWFTDVRQSVITRRLTLTASDYIGHLSTISAYLTLPPPLREEAFRSISAVLPEAIEINADVTVHHLARRRSNQRQSDQNQNNQDQGDQDQNNQRRSDR</sequence>
<dbReference type="Pfam" id="PF13649">
    <property type="entry name" value="Methyltransf_25"/>
    <property type="match status" value="1"/>
</dbReference>
<protein>
    <recommendedName>
        <fullName evidence="4">Methyltransferase domain-containing protein</fullName>
    </recommendedName>
</protein>
<dbReference type="InterPro" id="IPR051052">
    <property type="entry name" value="Diverse_substrate_MTase"/>
</dbReference>
<keyword evidence="6" id="KW-1185">Reference proteome</keyword>
<dbReference type="PANTHER" id="PTHR44942:SF4">
    <property type="entry name" value="METHYLTRANSFERASE TYPE 11 DOMAIN-CONTAINING PROTEIN"/>
    <property type="match status" value="1"/>
</dbReference>
<dbReference type="SUPFAM" id="SSF53335">
    <property type="entry name" value="S-adenosyl-L-methionine-dependent methyltransferases"/>
    <property type="match status" value="1"/>
</dbReference>
<evidence type="ECO:0000259" key="4">
    <source>
        <dbReference type="Pfam" id="PF13649"/>
    </source>
</evidence>
<evidence type="ECO:0000256" key="1">
    <source>
        <dbReference type="ARBA" id="ARBA00022603"/>
    </source>
</evidence>
<feature type="domain" description="Methyltransferase" evidence="4">
    <location>
        <begin position="139"/>
        <end position="225"/>
    </location>
</feature>
<dbReference type="InterPro" id="IPR029063">
    <property type="entry name" value="SAM-dependent_MTases_sf"/>
</dbReference>